<evidence type="ECO:0000256" key="8">
    <source>
        <dbReference type="RuleBase" id="RU364100"/>
    </source>
</evidence>
<evidence type="ECO:0000256" key="7">
    <source>
        <dbReference type="ARBA" id="ARBA00023239"/>
    </source>
</evidence>
<dbReference type="RefSeq" id="WP_044012634.1">
    <property type="nucleotide sequence ID" value="NZ_CCVW01000005.1"/>
</dbReference>
<dbReference type="InterPro" id="IPR003738">
    <property type="entry name" value="SRAP"/>
</dbReference>
<accession>A0A078L5J2</accession>
<dbReference type="GO" id="GO:0106300">
    <property type="term" value="P:protein-DNA covalent cross-linking repair"/>
    <property type="evidence" value="ECO:0007669"/>
    <property type="project" value="InterPro"/>
</dbReference>
<dbReference type="Gene3D" id="3.90.1680.10">
    <property type="entry name" value="SOS response associated peptidase-like"/>
    <property type="match status" value="1"/>
</dbReference>
<keyword evidence="3" id="KW-0227">DNA damage</keyword>
<dbReference type="GO" id="GO:0016829">
    <property type="term" value="F:lyase activity"/>
    <property type="evidence" value="ECO:0007669"/>
    <property type="project" value="UniProtKB-KW"/>
</dbReference>
<dbReference type="STRING" id="1034943.BN59_03677"/>
<keyword evidence="5" id="KW-0190">Covalent protein-DNA linkage</keyword>
<evidence type="ECO:0000256" key="2">
    <source>
        <dbReference type="ARBA" id="ARBA00022670"/>
    </source>
</evidence>
<gene>
    <name evidence="9" type="ORF">BN59_03677</name>
</gene>
<protein>
    <recommendedName>
        <fullName evidence="8">Abasic site processing protein</fullName>
        <ecNumber evidence="8">3.4.-.-</ecNumber>
    </recommendedName>
</protein>
<dbReference type="GO" id="GO:0008233">
    <property type="term" value="F:peptidase activity"/>
    <property type="evidence" value="ECO:0007669"/>
    <property type="project" value="UniProtKB-KW"/>
</dbReference>
<keyword evidence="4 8" id="KW-0378">Hydrolase</keyword>
<dbReference type="SUPFAM" id="SSF143081">
    <property type="entry name" value="BB1717-like"/>
    <property type="match status" value="1"/>
</dbReference>
<dbReference type="EC" id="3.4.-.-" evidence="8"/>
<evidence type="ECO:0000256" key="5">
    <source>
        <dbReference type="ARBA" id="ARBA00023124"/>
    </source>
</evidence>
<dbReference type="Proteomes" id="UP000044071">
    <property type="component" value="Unassembled WGS sequence"/>
</dbReference>
<comment type="similarity">
    <text evidence="1 8">Belongs to the SOS response-associated peptidase family.</text>
</comment>
<evidence type="ECO:0000256" key="3">
    <source>
        <dbReference type="ARBA" id="ARBA00022763"/>
    </source>
</evidence>
<keyword evidence="7" id="KW-0456">Lyase</keyword>
<dbReference type="PANTHER" id="PTHR13604">
    <property type="entry name" value="DC12-RELATED"/>
    <property type="match status" value="1"/>
</dbReference>
<dbReference type="GO" id="GO:0006508">
    <property type="term" value="P:proteolysis"/>
    <property type="evidence" value="ECO:0007669"/>
    <property type="project" value="UniProtKB-KW"/>
</dbReference>
<evidence type="ECO:0000256" key="4">
    <source>
        <dbReference type="ARBA" id="ARBA00022801"/>
    </source>
</evidence>
<proteinExistence type="inferred from homology"/>
<dbReference type="PANTHER" id="PTHR13604:SF0">
    <property type="entry name" value="ABASIC SITE PROCESSING PROTEIN HMCES"/>
    <property type="match status" value="1"/>
</dbReference>
<keyword evidence="6" id="KW-0238">DNA-binding</keyword>
<evidence type="ECO:0000256" key="6">
    <source>
        <dbReference type="ARBA" id="ARBA00023125"/>
    </source>
</evidence>
<dbReference type="AlphaFoldDB" id="A0A078L5J2"/>
<dbReference type="GO" id="GO:0003697">
    <property type="term" value="F:single-stranded DNA binding"/>
    <property type="evidence" value="ECO:0007669"/>
    <property type="project" value="InterPro"/>
</dbReference>
<organism evidence="9 10">
    <name type="scientific">Legionella massiliensis</name>
    <dbReference type="NCBI Taxonomy" id="1034943"/>
    <lineage>
        <taxon>Bacteria</taxon>
        <taxon>Pseudomonadati</taxon>
        <taxon>Pseudomonadota</taxon>
        <taxon>Gammaproteobacteria</taxon>
        <taxon>Legionellales</taxon>
        <taxon>Legionellaceae</taxon>
        <taxon>Legionella</taxon>
    </lineage>
</organism>
<reference evidence="9 10" key="1">
    <citation type="submission" date="2014-06" db="EMBL/GenBank/DDBJ databases">
        <authorList>
            <person name="Urmite Genomes Urmite Genomes"/>
        </authorList>
    </citation>
    <scope>NUCLEOTIDE SEQUENCE [LARGE SCALE GENOMIC DNA]</scope>
</reference>
<dbReference type="Pfam" id="PF02586">
    <property type="entry name" value="SRAP"/>
    <property type="match status" value="1"/>
</dbReference>
<evidence type="ECO:0000313" key="10">
    <source>
        <dbReference type="Proteomes" id="UP000044071"/>
    </source>
</evidence>
<evidence type="ECO:0000256" key="1">
    <source>
        <dbReference type="ARBA" id="ARBA00008136"/>
    </source>
</evidence>
<sequence>MCGRFTLFTSKDWVREQFGIDKLPDFTNQFNIAPSQMVLAIVAVDNQWHVVLFRWGLIPFWATDKKIGNKFANARSETVTVKPAFRRSFQSKRCLMLMSGFFEWQQRLGMKQPYYIESVKRDELLTVAALWDSWQAPGEEDVIQSCCLLTTSANEMMRPIHDRMPVILTEKEQQAWLNCNSSINELTSLLVPYAGTDLHCYPVSTKVNNSRYQGVDTINPIQLQSD</sequence>
<name>A0A078L5J2_9GAMM</name>
<dbReference type="InterPro" id="IPR036590">
    <property type="entry name" value="SRAP-like"/>
</dbReference>
<dbReference type="eggNOG" id="COG2135">
    <property type="taxonomic scope" value="Bacteria"/>
</dbReference>
<evidence type="ECO:0000313" key="9">
    <source>
        <dbReference type="EMBL" id="CDZ79359.1"/>
    </source>
</evidence>
<keyword evidence="10" id="KW-1185">Reference proteome</keyword>
<keyword evidence="2 8" id="KW-0645">Protease</keyword>
<dbReference type="OrthoDB" id="6192129at2"/>
<dbReference type="EMBL" id="CCSB01000005">
    <property type="protein sequence ID" value="CDZ79359.1"/>
    <property type="molecule type" value="Genomic_DNA"/>
</dbReference>